<proteinExistence type="predicted"/>
<evidence type="ECO:0000256" key="3">
    <source>
        <dbReference type="ARBA" id="ARBA00023242"/>
    </source>
</evidence>
<dbReference type="PANTHER" id="PTHR23196">
    <property type="entry name" value="PAX TRANSCRIPTION ACTIVATION DOMAIN INTERACTING PROTEIN"/>
    <property type="match status" value="1"/>
</dbReference>
<protein>
    <submittedName>
        <fullName evidence="5">Uncharacterized protein</fullName>
    </submittedName>
</protein>
<dbReference type="InterPro" id="IPR051579">
    <property type="entry name" value="DDR_Transcriptional_Reg"/>
</dbReference>
<feature type="compositionally biased region" description="Basic and acidic residues" evidence="4">
    <location>
        <begin position="715"/>
        <end position="728"/>
    </location>
</feature>
<feature type="region of interest" description="Disordered" evidence="4">
    <location>
        <begin position="489"/>
        <end position="526"/>
    </location>
</feature>
<feature type="compositionally biased region" description="Basic and acidic residues" evidence="4">
    <location>
        <begin position="391"/>
        <end position="402"/>
    </location>
</feature>
<feature type="region of interest" description="Disordered" evidence="4">
    <location>
        <begin position="374"/>
        <end position="412"/>
    </location>
</feature>
<feature type="compositionally biased region" description="Acidic residues" evidence="4">
    <location>
        <begin position="113"/>
        <end position="122"/>
    </location>
</feature>
<evidence type="ECO:0000313" key="5">
    <source>
        <dbReference type="EMBL" id="SPC75042.1"/>
    </source>
</evidence>
<dbReference type="PANTHER" id="PTHR23196:SF1">
    <property type="entry name" value="PAX-INTERACTING PROTEIN 1"/>
    <property type="match status" value="1"/>
</dbReference>
<feature type="region of interest" description="Disordered" evidence="4">
    <location>
        <begin position="707"/>
        <end position="766"/>
    </location>
</feature>
<feature type="region of interest" description="Disordered" evidence="4">
    <location>
        <begin position="308"/>
        <end position="339"/>
    </location>
</feature>
<dbReference type="GO" id="GO:0005634">
    <property type="term" value="C:nucleus"/>
    <property type="evidence" value="ECO:0007669"/>
    <property type="project" value="UniProtKB-SubCell"/>
</dbReference>
<dbReference type="AlphaFoldDB" id="A0A2N9EJR8"/>
<feature type="region of interest" description="Disordered" evidence="4">
    <location>
        <begin position="113"/>
        <end position="152"/>
    </location>
</feature>
<feature type="compositionally biased region" description="Polar residues" evidence="4">
    <location>
        <begin position="320"/>
        <end position="333"/>
    </location>
</feature>
<comment type="subcellular location">
    <subcellularLocation>
        <location evidence="1">Nucleus</location>
    </subcellularLocation>
</comment>
<evidence type="ECO:0000256" key="2">
    <source>
        <dbReference type="ARBA" id="ARBA00022763"/>
    </source>
</evidence>
<dbReference type="EMBL" id="OIVN01000141">
    <property type="protein sequence ID" value="SPC75042.1"/>
    <property type="molecule type" value="Genomic_DNA"/>
</dbReference>
<accession>A0A2N9EJR8</accession>
<feature type="compositionally biased region" description="Acidic residues" evidence="4">
    <location>
        <begin position="130"/>
        <end position="139"/>
    </location>
</feature>
<reference evidence="5" key="1">
    <citation type="submission" date="2018-02" db="EMBL/GenBank/DDBJ databases">
        <authorList>
            <person name="Cohen D.B."/>
            <person name="Kent A.D."/>
        </authorList>
    </citation>
    <scope>NUCLEOTIDE SEQUENCE</scope>
</reference>
<feature type="compositionally biased region" description="Polar residues" evidence="4">
    <location>
        <begin position="729"/>
        <end position="740"/>
    </location>
</feature>
<evidence type="ECO:0000256" key="4">
    <source>
        <dbReference type="SAM" id="MobiDB-lite"/>
    </source>
</evidence>
<organism evidence="5">
    <name type="scientific">Fagus sylvatica</name>
    <name type="common">Beechnut</name>
    <dbReference type="NCBI Taxonomy" id="28930"/>
    <lineage>
        <taxon>Eukaryota</taxon>
        <taxon>Viridiplantae</taxon>
        <taxon>Streptophyta</taxon>
        <taxon>Embryophyta</taxon>
        <taxon>Tracheophyta</taxon>
        <taxon>Spermatophyta</taxon>
        <taxon>Magnoliopsida</taxon>
        <taxon>eudicotyledons</taxon>
        <taxon>Gunneridae</taxon>
        <taxon>Pentapetalae</taxon>
        <taxon>rosids</taxon>
        <taxon>fabids</taxon>
        <taxon>Fagales</taxon>
        <taxon>Fagaceae</taxon>
        <taxon>Fagus</taxon>
    </lineage>
</organism>
<evidence type="ECO:0000256" key="1">
    <source>
        <dbReference type="ARBA" id="ARBA00004123"/>
    </source>
</evidence>
<keyword evidence="2" id="KW-0227">DNA damage</keyword>
<sequence>MGSLGDDDGEIKAINTDPNVNFAHSETQILDSQFSHPTLSGEKVDNEDDEELKYLQSTLPFDDTVPAEDAFETQVVNLAGETQVLNIDDETQVVDDLDFIDNMDTQLLDEFDNEVANDSEGEGTDRTEVLDDSDEQSDDEPVRSGGGELEDGDKIQHTFLHEGLMEQPDHLTDKKHSTGPQPLQLTSAREEAWRASALARMALKGVSNGSCSVPSNNSFLEVLTIQNSEMSITEDSPKVGKQGDQELDVGGCNEKISGSREELTQLPDCDDGLAGLSYVDSQEPGELSQAYALDFVDRFLKDNAMESQQEFDHGKKTRGKLNSVSSAKGQQSLAKKANDRNMLGEAGVFDWDDNREDEGGGDIFCRRKGEFFDNGGHGRRSFTQPQKPGRSRLDEYRDHQEHSNVNNKRMGLAHSDSKLMLHKPKVNDKTVQEMNLKRNLADELNAESNDNPSGGQLETNVAKKDMPDMLNVGFDTQMAAEAMEALANHDANDDDQGRENRSKGSCRGSFSGKADNVKQPSSRKRVCLSSVGVASRRCKKAKSNSAKLSKESLISSEKHLDNVRKQSGIEIVRRKSERANLIAKECLTTSGSGNSDKMPSKIIRQRKAGGTLDRSCINESNRCNDSATLSGGSTVKKQRLRGEDGIYAPIAHRTRQSLVVNQLKNAENTSCALLEEINHPMEVYALENKSNCSTGILASAFLKEKSSTLGPNQSKEVENVKSTSHHEQSTQMLTAYTNGSEIDALSCPRRRRSHRKLSDRENGSDNLDGAAETIKKCLAERHWTVCLQAQKDRLNHVELSSKDHLTISSKHVSDYVKLDLIRHLRMAAAEPSVWPYGHWTVLSPGAKGHSHAMRNLSRSCTSGKKFVA</sequence>
<gene>
    <name evidence="5" type="ORF">FSB_LOCUS2924</name>
</gene>
<keyword evidence="3" id="KW-0539">Nucleus</keyword>
<name>A0A2N9EJR8_FAGSY</name>
<dbReference type="GO" id="GO:0006974">
    <property type="term" value="P:DNA damage response"/>
    <property type="evidence" value="ECO:0007669"/>
    <property type="project" value="UniProtKB-KW"/>
</dbReference>